<accession>A0A2N6PGL7</accession>
<feature type="transmembrane region" description="Helical" evidence="8">
    <location>
        <begin position="284"/>
        <end position="308"/>
    </location>
</feature>
<evidence type="ECO:0000256" key="9">
    <source>
        <dbReference type="SAM" id="MobiDB-lite"/>
    </source>
</evidence>
<dbReference type="EMBL" id="PNFZ01000004">
    <property type="protein sequence ID" value="PMB97829.1"/>
    <property type="molecule type" value="Genomic_DNA"/>
</dbReference>
<feature type="transmembrane region" description="Helical" evidence="8">
    <location>
        <begin position="394"/>
        <end position="417"/>
    </location>
</feature>
<organism evidence="10 11">
    <name type="scientific">Brevibacterium luteolum</name>
    <dbReference type="NCBI Taxonomy" id="199591"/>
    <lineage>
        <taxon>Bacteria</taxon>
        <taxon>Bacillati</taxon>
        <taxon>Actinomycetota</taxon>
        <taxon>Actinomycetes</taxon>
        <taxon>Micrococcales</taxon>
        <taxon>Brevibacteriaceae</taxon>
        <taxon>Brevibacterium</taxon>
    </lineage>
</organism>
<keyword evidence="5 8" id="KW-0812">Transmembrane</keyword>
<name>A0A2N6PGL7_9MICO</name>
<feature type="transmembrane region" description="Helical" evidence="8">
    <location>
        <begin position="47"/>
        <end position="69"/>
    </location>
</feature>
<evidence type="ECO:0000256" key="6">
    <source>
        <dbReference type="ARBA" id="ARBA00022989"/>
    </source>
</evidence>
<feature type="compositionally biased region" description="Basic and acidic residues" evidence="9">
    <location>
        <begin position="508"/>
        <end position="522"/>
    </location>
</feature>
<evidence type="ECO:0000256" key="1">
    <source>
        <dbReference type="ARBA" id="ARBA00004651"/>
    </source>
</evidence>
<dbReference type="AlphaFoldDB" id="A0A2N6PGL7"/>
<dbReference type="OrthoDB" id="9806926at2"/>
<keyword evidence="3 8" id="KW-0813">Transport</keyword>
<feature type="transmembrane region" description="Helical" evidence="8">
    <location>
        <begin position="229"/>
        <end position="248"/>
    </location>
</feature>
<dbReference type="Pfam" id="PF01235">
    <property type="entry name" value="Na_Ala_symp"/>
    <property type="match status" value="1"/>
</dbReference>
<comment type="similarity">
    <text evidence="2 8">Belongs to the alanine or glycine:cation symporter (AGCS) (TC 2.A.25) family.</text>
</comment>
<evidence type="ECO:0000256" key="2">
    <source>
        <dbReference type="ARBA" id="ARBA00009261"/>
    </source>
</evidence>
<dbReference type="PANTHER" id="PTHR30330">
    <property type="entry name" value="AGSS FAMILY TRANSPORTER, SODIUM-ALANINE"/>
    <property type="match status" value="1"/>
</dbReference>
<evidence type="ECO:0000256" key="5">
    <source>
        <dbReference type="ARBA" id="ARBA00022692"/>
    </source>
</evidence>
<dbReference type="PANTHER" id="PTHR30330:SF3">
    <property type="entry name" value="TRANSCRIPTIONAL REGULATOR, LRP FAMILY"/>
    <property type="match status" value="1"/>
</dbReference>
<feature type="transmembrane region" description="Helical" evidence="8">
    <location>
        <begin position="185"/>
        <end position="205"/>
    </location>
</feature>
<keyword evidence="6 8" id="KW-1133">Transmembrane helix</keyword>
<dbReference type="NCBIfam" id="TIGR00835">
    <property type="entry name" value="agcS"/>
    <property type="match status" value="1"/>
</dbReference>
<feature type="transmembrane region" description="Helical" evidence="8">
    <location>
        <begin position="260"/>
        <end position="278"/>
    </location>
</feature>
<reference evidence="10 11" key="1">
    <citation type="submission" date="2017-09" db="EMBL/GenBank/DDBJ databases">
        <title>Bacterial strain isolated from the female urinary microbiota.</title>
        <authorList>
            <person name="Thomas-White K."/>
            <person name="Kumar N."/>
            <person name="Forster S."/>
            <person name="Putonti C."/>
            <person name="Lawley T."/>
            <person name="Wolfe A.J."/>
        </authorList>
    </citation>
    <scope>NUCLEOTIDE SEQUENCE [LARGE SCALE GENOMIC DNA]</scope>
    <source>
        <strain evidence="10 11">UMB0680</strain>
    </source>
</reference>
<evidence type="ECO:0000313" key="10">
    <source>
        <dbReference type="EMBL" id="PMB97829.1"/>
    </source>
</evidence>
<protein>
    <submittedName>
        <fullName evidence="10">Amino acid transporter</fullName>
    </submittedName>
</protein>
<feature type="transmembrane region" description="Helical" evidence="8">
    <location>
        <begin position="114"/>
        <end position="139"/>
    </location>
</feature>
<feature type="transmembrane region" description="Helical" evidence="8">
    <location>
        <begin position="22"/>
        <end position="40"/>
    </location>
</feature>
<feature type="region of interest" description="Disordered" evidence="9">
    <location>
        <begin position="505"/>
        <end position="560"/>
    </location>
</feature>
<keyword evidence="8" id="KW-0769">Symport</keyword>
<dbReference type="Proteomes" id="UP000235703">
    <property type="component" value="Unassembled WGS sequence"/>
</dbReference>
<dbReference type="InterPro" id="IPR001463">
    <property type="entry name" value="Na/Ala_symport"/>
</dbReference>
<feature type="transmembrane region" description="Helical" evidence="8">
    <location>
        <begin position="463"/>
        <end position="481"/>
    </location>
</feature>
<keyword evidence="7 8" id="KW-0472">Membrane</keyword>
<evidence type="ECO:0000256" key="3">
    <source>
        <dbReference type="ARBA" id="ARBA00022448"/>
    </source>
</evidence>
<evidence type="ECO:0000313" key="11">
    <source>
        <dbReference type="Proteomes" id="UP000235703"/>
    </source>
</evidence>
<gene>
    <name evidence="10" type="ORF">CJ198_08310</name>
</gene>
<evidence type="ECO:0000256" key="8">
    <source>
        <dbReference type="RuleBase" id="RU363064"/>
    </source>
</evidence>
<comment type="subcellular location">
    <subcellularLocation>
        <location evidence="1 8">Cell membrane</location>
        <topology evidence="1 8">Multi-pass membrane protein</topology>
    </subcellularLocation>
</comment>
<feature type="transmembrane region" description="Helical" evidence="8">
    <location>
        <begin position="348"/>
        <end position="368"/>
    </location>
</feature>
<sequence>MIAPPALLAGAADQSGSSVDQFIDGLFAPFAEWLSFIVFFEIPIFGVGLPLIVVWLMVGAIFLTVFLRFQPITGLGHSLKVIRGKFTRKTDPGEVSSFQALATELSGTVGLGNIAGVAVAITIGGPGAALWIIIFGLLAMSMKMAEATLGVKYRQITGDGKTSGGPMYYLREGLAEVGWPRLGKFLAVFYALTTLIGVFGAGNLFQANQVAAIIVDSTGGDSSFLADKLWLIGLVMALVAGFVIIGGIKKIAEWTSAITPAMAILYTVSVLIILAMNITNIPHAFWLMIEGAFTGEGVAGGIVGVAIVGIQRALFSNVGGVGTAGMAHAAVKTDEPATEGFTAMWEPLVDSVIICTLTALAIITTGLYQADAGDGSTGAGVALTSQAFATVSAWFPYLLTVAVVLFGFSTVLSYAYYGQKALGYLTKNSVVAEKIFQFVWVAAVVVGSAVSLDSVVAFSDATLFLMAVPNLLGLYFLSKIVRMEIIRHKTKVAVGTMSEVPADLQVGLRDHEPTPEQVEREKTRRHKAREHRKRVRSGFRSAQRKRGVDVDALDDPDRKI</sequence>
<keyword evidence="4 8" id="KW-1003">Cell membrane</keyword>
<proteinExistence type="inferred from homology"/>
<feature type="transmembrane region" description="Helical" evidence="8">
    <location>
        <begin position="438"/>
        <end position="457"/>
    </location>
</feature>
<dbReference type="GO" id="GO:0005283">
    <property type="term" value="F:amino acid:sodium symporter activity"/>
    <property type="evidence" value="ECO:0007669"/>
    <property type="project" value="InterPro"/>
</dbReference>
<dbReference type="PRINTS" id="PR00175">
    <property type="entry name" value="NAALASMPORT"/>
</dbReference>
<feature type="compositionally biased region" description="Basic residues" evidence="9">
    <location>
        <begin position="523"/>
        <end position="545"/>
    </location>
</feature>
<dbReference type="GO" id="GO:0005886">
    <property type="term" value="C:plasma membrane"/>
    <property type="evidence" value="ECO:0007669"/>
    <property type="project" value="UniProtKB-SubCell"/>
</dbReference>
<comment type="caution">
    <text evidence="10">The sequence shown here is derived from an EMBL/GenBank/DDBJ whole genome shotgun (WGS) entry which is preliminary data.</text>
</comment>
<keyword evidence="11" id="KW-1185">Reference proteome</keyword>
<dbReference type="Gene3D" id="1.20.1740.10">
    <property type="entry name" value="Amino acid/polyamine transporter I"/>
    <property type="match status" value="1"/>
</dbReference>
<evidence type="ECO:0000256" key="7">
    <source>
        <dbReference type="ARBA" id="ARBA00023136"/>
    </source>
</evidence>
<evidence type="ECO:0000256" key="4">
    <source>
        <dbReference type="ARBA" id="ARBA00022475"/>
    </source>
</evidence>